<evidence type="ECO:0000313" key="2">
    <source>
        <dbReference type="Proteomes" id="UP000644441"/>
    </source>
</evidence>
<sequence length="451" mass="51434">MTTSAADTPLTWPQLAALDWARSGGFTLDIDGEPLRAEAVLRHLPGRRIAVRARWRGATVFAKLFFAGHADEAARELARHGALVEAGVPTPRLIFETVGNQGPDRGALMIQEWVDGQSGQATLRGEQGLALAGDLLDSLFLLYRAGLRQLDLHLDNFLFDGERFLVIDAGEVVPLPGGLRYEPAILDNLALFCAQAPLDLRDRLQEQVAVRLRQEGLRSEPLAAMVRRRSDRRLRSAMKKWRRESSAIGVWHEQQEQWLYRRSLNREEFEALSAWLRDPKSLALIKEGSRVSVYGNDQWIVKHYRESGPKTRLRRALFKTRADISWVMGWTWALLGVPTPRPAMLRRRADGEAVIAFPRLEGTLALSTLMEEQRERARRVAPRVELWLKRLGETGFWHGDAKAQNILVDDDDQPFLIDLDGAGFGRIRARRNIQRDLERFERNWVQFTIKY</sequence>
<protein>
    <submittedName>
        <fullName evidence="1">Uncharacterized protein</fullName>
    </submittedName>
</protein>
<name>A0ABS0ADV2_9GAMM</name>
<accession>A0ABS0ADV2</accession>
<gene>
    <name evidence="1" type="ORF">ISO4_00676</name>
</gene>
<dbReference type="EMBL" id="ARXR01000004">
    <property type="protein sequence ID" value="MBF5052074.1"/>
    <property type="molecule type" value="Genomic_DNA"/>
</dbReference>
<keyword evidence="2" id="KW-1185">Reference proteome</keyword>
<dbReference type="InterPro" id="IPR011009">
    <property type="entry name" value="Kinase-like_dom_sf"/>
</dbReference>
<dbReference type="SUPFAM" id="SSF56112">
    <property type="entry name" value="Protein kinase-like (PK-like)"/>
    <property type="match status" value="2"/>
</dbReference>
<proteinExistence type="predicted"/>
<reference evidence="1 2" key="1">
    <citation type="submission" date="2012-09" db="EMBL/GenBank/DDBJ databases">
        <title>Genome Sequence of alkane-degrading Bacterium Alcanivorax venustensis ISO4.</title>
        <authorList>
            <person name="Lai Q."/>
            <person name="Shao Z."/>
        </authorList>
    </citation>
    <scope>NUCLEOTIDE SEQUENCE [LARGE SCALE GENOMIC DNA]</scope>
    <source>
        <strain evidence="1 2">ISO4</strain>
    </source>
</reference>
<dbReference type="RefSeq" id="WP_194855162.1">
    <property type="nucleotide sequence ID" value="NZ_ARXR01000004.1"/>
</dbReference>
<organism evidence="1 2">
    <name type="scientific">Alloalcanivorax venustensis ISO4</name>
    <dbReference type="NCBI Taxonomy" id="1177184"/>
    <lineage>
        <taxon>Bacteria</taxon>
        <taxon>Pseudomonadati</taxon>
        <taxon>Pseudomonadota</taxon>
        <taxon>Gammaproteobacteria</taxon>
        <taxon>Oceanospirillales</taxon>
        <taxon>Alcanivoracaceae</taxon>
        <taxon>Alloalcanivorax</taxon>
    </lineage>
</organism>
<evidence type="ECO:0000313" key="1">
    <source>
        <dbReference type="EMBL" id="MBF5052074.1"/>
    </source>
</evidence>
<dbReference type="Pfam" id="PF06293">
    <property type="entry name" value="Kdo"/>
    <property type="match status" value="1"/>
</dbReference>
<comment type="caution">
    <text evidence="1">The sequence shown here is derived from an EMBL/GenBank/DDBJ whole genome shotgun (WGS) entry which is preliminary data.</text>
</comment>
<dbReference type="Proteomes" id="UP000644441">
    <property type="component" value="Unassembled WGS sequence"/>
</dbReference>